<feature type="signal peptide" evidence="2">
    <location>
        <begin position="1"/>
        <end position="19"/>
    </location>
</feature>
<feature type="region of interest" description="Disordered" evidence="1">
    <location>
        <begin position="284"/>
        <end position="343"/>
    </location>
</feature>
<feature type="compositionally biased region" description="Polar residues" evidence="1">
    <location>
        <begin position="124"/>
        <end position="138"/>
    </location>
</feature>
<feature type="region of interest" description="Disordered" evidence="1">
    <location>
        <begin position="397"/>
        <end position="416"/>
    </location>
</feature>
<feature type="chain" id="PRO_5008271184" evidence="2">
    <location>
        <begin position="20"/>
        <end position="476"/>
    </location>
</feature>
<dbReference type="AlphaFoldDB" id="A0A195F471"/>
<evidence type="ECO:0000313" key="4">
    <source>
        <dbReference type="Proteomes" id="UP000078541"/>
    </source>
</evidence>
<feature type="compositionally biased region" description="Basic and acidic residues" evidence="1">
    <location>
        <begin position="332"/>
        <end position="343"/>
    </location>
</feature>
<feature type="compositionally biased region" description="Low complexity" evidence="1">
    <location>
        <begin position="149"/>
        <end position="165"/>
    </location>
</feature>
<accession>A0A195F471</accession>
<protein>
    <submittedName>
        <fullName evidence="3">Uncharacterized protein</fullName>
    </submittedName>
</protein>
<evidence type="ECO:0000313" key="3">
    <source>
        <dbReference type="EMBL" id="KYN35380.1"/>
    </source>
</evidence>
<organism evidence="3 4">
    <name type="scientific">Trachymyrmex septentrionalis</name>
    <dbReference type="NCBI Taxonomy" id="34720"/>
    <lineage>
        <taxon>Eukaryota</taxon>
        <taxon>Metazoa</taxon>
        <taxon>Ecdysozoa</taxon>
        <taxon>Arthropoda</taxon>
        <taxon>Hexapoda</taxon>
        <taxon>Insecta</taxon>
        <taxon>Pterygota</taxon>
        <taxon>Neoptera</taxon>
        <taxon>Endopterygota</taxon>
        <taxon>Hymenoptera</taxon>
        <taxon>Apocrita</taxon>
        <taxon>Aculeata</taxon>
        <taxon>Formicoidea</taxon>
        <taxon>Formicidae</taxon>
        <taxon>Myrmicinae</taxon>
        <taxon>Trachymyrmex</taxon>
    </lineage>
</organism>
<name>A0A195F471_9HYME</name>
<evidence type="ECO:0000256" key="1">
    <source>
        <dbReference type="SAM" id="MobiDB-lite"/>
    </source>
</evidence>
<keyword evidence="2" id="KW-0732">Signal</keyword>
<dbReference type="EMBL" id="KQ981810">
    <property type="protein sequence ID" value="KYN35380.1"/>
    <property type="molecule type" value="Genomic_DNA"/>
</dbReference>
<sequence>MRFTILTLTAVLCLALVSSHPLPEDGLRSEALDRLVMTEADSEAALRSKRTIGILRQLFPDISQRIESKVNSIIGEIIRVLGPVILRNLLGGGMGNTSGVERSDEGTSVVGKSPFDDDEEDESTSAGSNNASKVSISLPTFPPDEEETFNSSSSTTSSSIMTAESRANIDVNPESENRVNEIGSESQNNEVRVQFADEVPSDSSPQELTPLDETETEEDENRNKRFLFGFGGGSGGGAGSGNFLFDIIRQAADGAARAAGTVYRVVAGTQSLGLGLSASRDVGPAAPAAANPGGTGTPMSGASSTAAPGAGILPPLVAGSGSNQLSGSSSSDTHDVGKSDEHEAVPGPVTRFFVIANRGLSNLVQDLILVTSGSHKRAFRQLQGATDYLHHLRSHMSTGMRKHEHHRRATFASRSTGTTLATEPISRCCPLVPEILNSISSSMAVELFAKHKTLRRQTHSPKAIDSIPFDFIYSLV</sequence>
<feature type="region of interest" description="Disordered" evidence="1">
    <location>
        <begin position="97"/>
        <end position="221"/>
    </location>
</feature>
<reference evidence="3 4" key="1">
    <citation type="submission" date="2016-03" db="EMBL/GenBank/DDBJ databases">
        <title>Trachymyrmex septentrionalis WGS genome.</title>
        <authorList>
            <person name="Nygaard S."/>
            <person name="Hu H."/>
            <person name="Boomsma J."/>
            <person name="Zhang G."/>
        </authorList>
    </citation>
    <scope>NUCLEOTIDE SEQUENCE [LARGE SCALE GENOMIC DNA]</scope>
    <source>
        <strain evidence="3">Tsep2-gDNA-1</strain>
        <tissue evidence="3">Whole body</tissue>
    </source>
</reference>
<gene>
    <name evidence="3" type="ORF">ALC56_10215</name>
</gene>
<dbReference type="Proteomes" id="UP000078541">
    <property type="component" value="Unassembled WGS sequence"/>
</dbReference>
<feature type="compositionally biased region" description="Low complexity" evidence="1">
    <location>
        <begin position="319"/>
        <end position="331"/>
    </location>
</feature>
<feature type="compositionally biased region" description="Basic residues" evidence="1">
    <location>
        <begin position="400"/>
        <end position="409"/>
    </location>
</feature>
<feature type="compositionally biased region" description="Acidic residues" evidence="1">
    <location>
        <begin position="210"/>
        <end position="220"/>
    </location>
</feature>
<proteinExistence type="predicted"/>
<evidence type="ECO:0000256" key="2">
    <source>
        <dbReference type="SAM" id="SignalP"/>
    </source>
</evidence>
<feature type="compositionally biased region" description="Low complexity" evidence="1">
    <location>
        <begin position="284"/>
        <end position="311"/>
    </location>
</feature>
<keyword evidence="4" id="KW-1185">Reference proteome</keyword>